<reference evidence="7 8" key="1">
    <citation type="submission" date="2016-11" db="EMBL/GenBank/DDBJ databases">
        <authorList>
            <person name="Jaros S."/>
            <person name="Januszkiewicz K."/>
            <person name="Wedrychowicz H."/>
        </authorList>
    </citation>
    <scope>NUCLEOTIDE SEQUENCE [LARGE SCALE GENOMIC DNA]</scope>
    <source>
        <strain evidence="7 8">DSM 17137</strain>
    </source>
</reference>
<gene>
    <name evidence="7" type="ORF">SAMN02745223_01367</name>
</gene>
<name>A0A1M4X8L7_9HYPH</name>
<dbReference type="Gene3D" id="3.40.190.10">
    <property type="entry name" value="Periplasmic binding protein-like II"/>
    <property type="match status" value="2"/>
</dbReference>
<evidence type="ECO:0000313" key="7">
    <source>
        <dbReference type="EMBL" id="SHE89840.1"/>
    </source>
</evidence>
<evidence type="ECO:0000256" key="6">
    <source>
        <dbReference type="SAM" id="SignalP"/>
    </source>
</evidence>
<dbReference type="GO" id="GO:0030288">
    <property type="term" value="C:outer membrane-bounded periplasmic space"/>
    <property type="evidence" value="ECO:0007669"/>
    <property type="project" value="TreeGrafter"/>
</dbReference>
<dbReference type="GO" id="GO:0015888">
    <property type="term" value="P:thiamine transport"/>
    <property type="evidence" value="ECO:0007669"/>
    <property type="project" value="InterPro"/>
</dbReference>
<dbReference type="PANTHER" id="PTHR30006">
    <property type="entry name" value="THIAMINE-BINDING PERIPLASMIC PROTEIN-RELATED"/>
    <property type="match status" value="1"/>
</dbReference>
<dbReference type="GO" id="GO:0030976">
    <property type="term" value="F:thiamine pyrophosphate binding"/>
    <property type="evidence" value="ECO:0007669"/>
    <property type="project" value="TreeGrafter"/>
</dbReference>
<evidence type="ECO:0000256" key="3">
    <source>
        <dbReference type="ARBA" id="ARBA00022448"/>
    </source>
</evidence>
<dbReference type="PANTHER" id="PTHR30006:SF3">
    <property type="entry name" value="THIAMINE-BINDING PERIPLASMIC PROTEIN"/>
    <property type="match status" value="1"/>
</dbReference>
<sequence length="335" mass="36249">MVKLTHLALAVLTGLVAAPIHAEEVPILKIYTYDAFAAEWGPAGQLKAGFEAICGGCVVEFIATDSSIGTLRRVQLEGATTEADLIVGLDTAVAGEARATGLFADHGLDLTGLSMPEPWKDQQFVPFDYAHFAFVYDTDTTATPPKSFEELIALPDDFKIVIQDPRSSTPGLGLVLWIKAAYGDRAPEIWAGLKPHILTVTRDWSESYALFLDGEADMALSYTTSPAYHIIEEGDETIHAALFDEGHFPQIEVAGILKSSGKQELARDFLAYLASVDGQKIIPTTNWMFPVVDLGAELNPAFGTLPQPARTLTIPDDEINANAKAWTDEMLAAIQ</sequence>
<keyword evidence="3" id="KW-0813">Transport</keyword>
<organism evidence="7 8">
    <name type="scientific">Devosia limi DSM 17137</name>
    <dbReference type="NCBI Taxonomy" id="1121477"/>
    <lineage>
        <taxon>Bacteria</taxon>
        <taxon>Pseudomonadati</taxon>
        <taxon>Pseudomonadota</taxon>
        <taxon>Alphaproteobacteria</taxon>
        <taxon>Hyphomicrobiales</taxon>
        <taxon>Devosiaceae</taxon>
        <taxon>Devosia</taxon>
    </lineage>
</organism>
<dbReference type="EMBL" id="FQVC01000003">
    <property type="protein sequence ID" value="SHE89840.1"/>
    <property type="molecule type" value="Genomic_DNA"/>
</dbReference>
<feature type="chain" id="PRO_5009908254" evidence="6">
    <location>
        <begin position="23"/>
        <end position="335"/>
    </location>
</feature>
<dbReference type="NCBIfam" id="TIGR01254">
    <property type="entry name" value="sfuA"/>
    <property type="match status" value="1"/>
</dbReference>
<dbReference type="InterPro" id="IPR005948">
    <property type="entry name" value="ThiB-like"/>
</dbReference>
<evidence type="ECO:0000256" key="5">
    <source>
        <dbReference type="ARBA" id="ARBA00022764"/>
    </source>
</evidence>
<comment type="similarity">
    <text evidence="2">Belongs to the bacterial solute-binding protein 1 family.</text>
</comment>
<evidence type="ECO:0000256" key="4">
    <source>
        <dbReference type="ARBA" id="ARBA00022729"/>
    </source>
</evidence>
<dbReference type="SUPFAM" id="SSF53850">
    <property type="entry name" value="Periplasmic binding protein-like II"/>
    <property type="match status" value="1"/>
</dbReference>
<dbReference type="Pfam" id="PF01547">
    <property type="entry name" value="SBP_bac_1"/>
    <property type="match status" value="1"/>
</dbReference>
<evidence type="ECO:0000256" key="1">
    <source>
        <dbReference type="ARBA" id="ARBA00004418"/>
    </source>
</evidence>
<dbReference type="OrthoDB" id="8013425at2"/>
<dbReference type="AlphaFoldDB" id="A0A1M4X8L7"/>
<keyword evidence="4 6" id="KW-0732">Signal</keyword>
<evidence type="ECO:0000256" key="2">
    <source>
        <dbReference type="ARBA" id="ARBA00008520"/>
    </source>
</evidence>
<dbReference type="GO" id="GO:0030975">
    <property type="term" value="F:thiamine binding"/>
    <property type="evidence" value="ECO:0007669"/>
    <property type="project" value="InterPro"/>
</dbReference>
<comment type="subcellular location">
    <subcellularLocation>
        <location evidence="1">Periplasm</location>
    </subcellularLocation>
</comment>
<feature type="signal peptide" evidence="6">
    <location>
        <begin position="1"/>
        <end position="22"/>
    </location>
</feature>
<dbReference type="Proteomes" id="UP000184533">
    <property type="component" value="Unassembled WGS sequence"/>
</dbReference>
<keyword evidence="5" id="KW-0574">Periplasm</keyword>
<evidence type="ECO:0000313" key="8">
    <source>
        <dbReference type="Proteomes" id="UP000184533"/>
    </source>
</evidence>
<protein>
    <submittedName>
        <fullName evidence="7">Thiamine transport system substrate-binding protein</fullName>
    </submittedName>
</protein>
<dbReference type="InterPro" id="IPR006059">
    <property type="entry name" value="SBP"/>
</dbReference>
<accession>A0A1M4X8L7</accession>
<dbReference type="RefSeq" id="WP_052950354.1">
    <property type="nucleotide sequence ID" value="NZ_FQVC01000003.1"/>
</dbReference>
<proteinExistence type="inferred from homology"/>